<protein>
    <submittedName>
        <fullName evidence="5">Putative serine/threonine-protein kinase</fullName>
    </submittedName>
</protein>
<evidence type="ECO:0000313" key="6">
    <source>
        <dbReference type="Proteomes" id="UP000236333"/>
    </source>
</evidence>
<dbReference type="InterPro" id="IPR000719">
    <property type="entry name" value="Prot_kinase_dom"/>
</dbReference>
<feature type="signal peptide" evidence="3">
    <location>
        <begin position="1"/>
        <end position="26"/>
    </location>
</feature>
<organism evidence="5 6">
    <name type="scientific">Tetrabaena socialis</name>
    <dbReference type="NCBI Taxonomy" id="47790"/>
    <lineage>
        <taxon>Eukaryota</taxon>
        <taxon>Viridiplantae</taxon>
        <taxon>Chlorophyta</taxon>
        <taxon>core chlorophytes</taxon>
        <taxon>Chlorophyceae</taxon>
        <taxon>CS clade</taxon>
        <taxon>Chlamydomonadales</taxon>
        <taxon>Tetrabaenaceae</taxon>
        <taxon>Tetrabaena</taxon>
    </lineage>
</organism>
<feature type="chain" id="PRO_5014370216" evidence="3">
    <location>
        <begin position="27"/>
        <end position="764"/>
    </location>
</feature>
<dbReference type="GO" id="GO:0004674">
    <property type="term" value="F:protein serine/threonine kinase activity"/>
    <property type="evidence" value="ECO:0007669"/>
    <property type="project" value="TreeGrafter"/>
</dbReference>
<feature type="region of interest" description="Disordered" evidence="2">
    <location>
        <begin position="366"/>
        <end position="423"/>
    </location>
</feature>
<dbReference type="OrthoDB" id="339325at2759"/>
<dbReference type="SUPFAM" id="SSF56112">
    <property type="entry name" value="Protein kinase-like (PK-like)"/>
    <property type="match status" value="1"/>
</dbReference>
<feature type="region of interest" description="Disordered" evidence="2">
    <location>
        <begin position="220"/>
        <end position="271"/>
    </location>
</feature>
<keyword evidence="5" id="KW-0808">Transferase</keyword>
<keyword evidence="1" id="KW-0067">ATP-binding</keyword>
<evidence type="ECO:0000256" key="1">
    <source>
        <dbReference type="PROSITE-ProRule" id="PRU10141"/>
    </source>
</evidence>
<dbReference type="GO" id="GO:0005524">
    <property type="term" value="F:ATP binding"/>
    <property type="evidence" value="ECO:0007669"/>
    <property type="project" value="UniProtKB-UniRule"/>
</dbReference>
<dbReference type="PANTHER" id="PTHR44329">
    <property type="entry name" value="SERINE/THREONINE-PROTEIN KINASE TNNI3K-RELATED"/>
    <property type="match status" value="1"/>
</dbReference>
<comment type="caution">
    <text evidence="5">The sequence shown here is derived from an EMBL/GenBank/DDBJ whole genome shotgun (WGS) entry which is preliminary data.</text>
</comment>
<sequence>MPVPPLRRPPTSLPLILLQLFTLSRPAAVPGIQSASVSLPQPDNCTADAGAPVRQRCWANRGWMLDVALTGASVEQGAGGITMRPTYIVIHLQRVVYACEELLPLTDACVAAKGLMGCALEGLARSTAPPTVGLQPPPPTALPRDGLGRAARPSPPQAAPDGGGGGASSSSALGPALGGALGGNVSPAAGEAWAGRRPARLVLVAGVAALLVWRRRISRPAPPPPAACIEEGKGRDAQPQQQLRRSSSSGGSGPEVAALLDPAPPAGPHAACSLPASSLLCALDSRGRLSSWGAPGASPAGGRSHGHDDDDDAGPGGPSPAAQRAAVSEAGLPGPTSSRWVESQQLAAAAAAAAVAAAAADPFPVVTPKTPHRPDINLHLAPAPTEEGDGGGGGGGGDGREQGEGKAGGLEGGGGGGGGGGGSMPELTLLPVVLGRGSYGRVVEGLYGGQRVAVKLVPEARQGEGGGAVDTAGVSRSFEAEVTVLGRCQHPNVVRLLAACMTPPRLCLVMELMDTTLERMVVAAPGRLLPLDQASALHPAGRGTRAGIPPPHRGAQPANILVNNPLGQGQVAKLTDFGLSRLACTALITHTPEAGTGLTLISLAYRVTFCGDRPPLAAIPAGRRPARLLRLMQQCWDADPQRRPAAAELVKEVAALREMVASGAWEELALELPLERQPSGQPDGDPLSAEAGLEWTLQQPLQQRRLQQRQQQQEQRQGRLGEGLGDGDTDLVPPTACEGEAVAPPWRQEQEVQAQVESLGHTAP</sequence>
<keyword evidence="1" id="KW-0547">Nucleotide-binding</keyword>
<dbReference type="Pfam" id="PF00069">
    <property type="entry name" value="Pkinase"/>
    <property type="match status" value="1"/>
</dbReference>
<name>A0A2J7ZX78_9CHLO</name>
<dbReference type="PANTHER" id="PTHR44329:SF214">
    <property type="entry name" value="PROTEIN KINASE DOMAIN-CONTAINING PROTEIN"/>
    <property type="match status" value="1"/>
</dbReference>
<feature type="domain" description="Protein kinase" evidence="4">
    <location>
        <begin position="428"/>
        <end position="764"/>
    </location>
</feature>
<feature type="region of interest" description="Disordered" evidence="2">
    <location>
        <begin position="702"/>
        <end position="764"/>
    </location>
</feature>
<evidence type="ECO:0000256" key="2">
    <source>
        <dbReference type="SAM" id="MobiDB-lite"/>
    </source>
</evidence>
<dbReference type="PROSITE" id="PS00107">
    <property type="entry name" value="PROTEIN_KINASE_ATP"/>
    <property type="match status" value="1"/>
</dbReference>
<dbReference type="EMBL" id="PGGS01000353">
    <property type="protein sequence ID" value="PNH04866.1"/>
    <property type="molecule type" value="Genomic_DNA"/>
</dbReference>
<keyword evidence="5" id="KW-0418">Kinase</keyword>
<feature type="region of interest" description="Disordered" evidence="2">
    <location>
        <begin position="292"/>
        <end position="339"/>
    </location>
</feature>
<evidence type="ECO:0000313" key="5">
    <source>
        <dbReference type="EMBL" id="PNH04866.1"/>
    </source>
</evidence>
<reference evidence="5 6" key="1">
    <citation type="journal article" date="2017" name="Mol. Biol. Evol.">
        <title>The 4-celled Tetrabaena socialis nuclear genome reveals the essential components for genetic control of cell number at the origin of multicellularity in the volvocine lineage.</title>
        <authorList>
            <person name="Featherston J."/>
            <person name="Arakaki Y."/>
            <person name="Hanschen E.R."/>
            <person name="Ferris P.J."/>
            <person name="Michod R.E."/>
            <person name="Olson B.J.S.C."/>
            <person name="Nozaki H."/>
            <person name="Durand P.M."/>
        </authorList>
    </citation>
    <scope>NUCLEOTIDE SEQUENCE [LARGE SCALE GENOMIC DNA]</scope>
    <source>
        <strain evidence="5 6">NIES-571</strain>
    </source>
</reference>
<proteinExistence type="predicted"/>
<evidence type="ECO:0000256" key="3">
    <source>
        <dbReference type="SAM" id="SignalP"/>
    </source>
</evidence>
<dbReference type="AlphaFoldDB" id="A0A2J7ZX78"/>
<dbReference type="PROSITE" id="PS50011">
    <property type="entry name" value="PROTEIN_KINASE_DOM"/>
    <property type="match status" value="1"/>
</dbReference>
<dbReference type="InterPro" id="IPR017441">
    <property type="entry name" value="Protein_kinase_ATP_BS"/>
</dbReference>
<gene>
    <name evidence="5" type="ORF">TSOC_008954</name>
</gene>
<feature type="compositionally biased region" description="Low complexity" evidence="2">
    <location>
        <begin position="293"/>
        <end position="302"/>
    </location>
</feature>
<feature type="compositionally biased region" description="Gly residues" evidence="2">
    <location>
        <begin position="405"/>
        <end position="423"/>
    </location>
</feature>
<evidence type="ECO:0000259" key="4">
    <source>
        <dbReference type="PROSITE" id="PS50011"/>
    </source>
</evidence>
<keyword evidence="3" id="KW-0732">Signal</keyword>
<feature type="binding site" evidence="1">
    <location>
        <position position="455"/>
    </location>
    <ligand>
        <name>ATP</name>
        <dbReference type="ChEBI" id="CHEBI:30616"/>
    </ligand>
</feature>
<dbReference type="InterPro" id="IPR051681">
    <property type="entry name" value="Ser/Thr_Kinases-Pseudokinases"/>
</dbReference>
<dbReference type="InterPro" id="IPR011009">
    <property type="entry name" value="Kinase-like_dom_sf"/>
</dbReference>
<dbReference type="Proteomes" id="UP000236333">
    <property type="component" value="Unassembled WGS sequence"/>
</dbReference>
<keyword evidence="6" id="KW-1185">Reference proteome</keyword>
<dbReference type="Gene3D" id="3.30.200.20">
    <property type="entry name" value="Phosphorylase Kinase, domain 1"/>
    <property type="match status" value="1"/>
</dbReference>
<feature type="compositionally biased region" description="Low complexity" evidence="2">
    <location>
        <begin position="702"/>
        <end position="715"/>
    </location>
</feature>
<accession>A0A2J7ZX78</accession>
<feature type="region of interest" description="Disordered" evidence="2">
    <location>
        <begin position="128"/>
        <end position="171"/>
    </location>
</feature>
<dbReference type="Gene3D" id="1.10.510.10">
    <property type="entry name" value="Transferase(Phosphotransferase) domain 1"/>
    <property type="match status" value="1"/>
</dbReference>